<sequence length="87" mass="9887">MLDIAGLNCGLKSVIRTFMLVRAKKESIKRSGRSKKTIHVTRMISMALPTPSIPPCRSQVRLMHGKRTWKPNQKKPVFIGRDFLTVP</sequence>
<dbReference type="AlphaFoldDB" id="F3PUQ8"/>
<comment type="caution">
    <text evidence="1">The sequence shown here is derived from an EMBL/GenBank/DDBJ whole genome shotgun (WGS) entry which is preliminary data.</text>
</comment>
<organism evidence="1 2">
    <name type="scientific">Bacteroides fluxus YIT 12057</name>
    <dbReference type="NCBI Taxonomy" id="763034"/>
    <lineage>
        <taxon>Bacteria</taxon>
        <taxon>Pseudomonadati</taxon>
        <taxon>Bacteroidota</taxon>
        <taxon>Bacteroidia</taxon>
        <taxon>Bacteroidales</taxon>
        <taxon>Bacteroidaceae</taxon>
        <taxon>Bacteroides</taxon>
    </lineage>
</organism>
<protein>
    <submittedName>
        <fullName evidence="1">Conserved domain protein</fullName>
    </submittedName>
</protein>
<evidence type="ECO:0000313" key="2">
    <source>
        <dbReference type="Proteomes" id="UP000003416"/>
    </source>
</evidence>
<keyword evidence="2" id="KW-1185">Reference proteome</keyword>
<dbReference type="HOGENOM" id="CLU_2476844_0_0_10"/>
<accession>F3PUQ8</accession>
<dbReference type="STRING" id="763034.HMPREF9446_02403"/>
<evidence type="ECO:0000313" key="1">
    <source>
        <dbReference type="EMBL" id="EGF56001.1"/>
    </source>
</evidence>
<name>F3PUQ8_9BACE</name>
<dbReference type="EMBL" id="AFBN01000047">
    <property type="protein sequence ID" value="EGF56001.1"/>
    <property type="molecule type" value="Genomic_DNA"/>
</dbReference>
<proteinExistence type="predicted"/>
<reference evidence="1 2" key="1">
    <citation type="submission" date="2011-02" db="EMBL/GenBank/DDBJ databases">
        <authorList>
            <person name="Weinstock G."/>
            <person name="Sodergren E."/>
            <person name="Clifton S."/>
            <person name="Fulton L."/>
            <person name="Fulton B."/>
            <person name="Courtney L."/>
            <person name="Fronick C."/>
            <person name="Harrison M."/>
            <person name="Strong C."/>
            <person name="Farmer C."/>
            <person name="Delahaunty K."/>
            <person name="Markovic C."/>
            <person name="Hall O."/>
            <person name="Minx P."/>
            <person name="Tomlinson C."/>
            <person name="Mitreva M."/>
            <person name="Hou S."/>
            <person name="Chen J."/>
            <person name="Wollam A."/>
            <person name="Pepin K.H."/>
            <person name="Johnson M."/>
            <person name="Bhonagiri V."/>
            <person name="Zhang X."/>
            <person name="Suruliraj S."/>
            <person name="Warren W."/>
            <person name="Chinwalla A."/>
            <person name="Mardis E.R."/>
            <person name="Wilson R.K."/>
        </authorList>
    </citation>
    <scope>NUCLEOTIDE SEQUENCE [LARGE SCALE GENOMIC DNA]</scope>
    <source>
        <strain evidence="1 2">YIT 12057</strain>
    </source>
</reference>
<gene>
    <name evidence="1" type="ORF">HMPREF9446_02403</name>
</gene>
<dbReference type="Proteomes" id="UP000003416">
    <property type="component" value="Unassembled WGS sequence"/>
</dbReference>